<keyword evidence="2" id="KW-0732">Signal</keyword>
<dbReference type="OMA" id="NHNEPKE"/>
<sequence>MQWLRHFAVVLLVTASCGTASILINQVPEKRNNDTKFASGKVTPLSNKVQSVIEENSQTNNLDYDLTANGAQESTNFFTADLGAPFDSSSDYGALFDNFPSLPYFPEFGEIFRISRTTTPQPPFRFPDYVRDAFPDRPPENTVKPLAPSSGSSTVTSYGDSVGGGRRPSRRPPRPASSGTRTKVSKQNHNEPKEKPKSLKSKAPNKSRDYPKIFRFTSDRVNLAEFDMKKKMNENYLTLTKGDELDSDKVKRNKFLILHGGVFEIERSGRSGLYHASSNNHPEKAAPDSAYVYNPNLENDKVELESMQYFYKT</sequence>
<accession>A0A087TJR5</accession>
<evidence type="ECO:0000313" key="3">
    <source>
        <dbReference type="EMBL" id="KFM65354.1"/>
    </source>
</evidence>
<feature type="non-terminal residue" evidence="3">
    <location>
        <position position="313"/>
    </location>
</feature>
<keyword evidence="4" id="KW-1185">Reference proteome</keyword>
<feature type="signal peptide" evidence="2">
    <location>
        <begin position="1"/>
        <end position="20"/>
    </location>
</feature>
<feature type="chain" id="PRO_5001829696" evidence="2">
    <location>
        <begin position="21"/>
        <end position="313"/>
    </location>
</feature>
<feature type="compositionally biased region" description="Basic and acidic residues" evidence="1">
    <location>
        <begin position="128"/>
        <end position="139"/>
    </location>
</feature>
<dbReference type="EMBL" id="KK115527">
    <property type="protein sequence ID" value="KFM65354.1"/>
    <property type="molecule type" value="Genomic_DNA"/>
</dbReference>
<protein>
    <submittedName>
        <fullName evidence="3">Uncharacterized protein</fullName>
    </submittedName>
</protein>
<reference evidence="3 4" key="1">
    <citation type="submission" date="2013-11" db="EMBL/GenBank/DDBJ databases">
        <title>Genome sequencing of Stegodyphus mimosarum.</title>
        <authorList>
            <person name="Bechsgaard J."/>
        </authorList>
    </citation>
    <scope>NUCLEOTIDE SEQUENCE [LARGE SCALE GENOMIC DNA]</scope>
</reference>
<evidence type="ECO:0000256" key="1">
    <source>
        <dbReference type="SAM" id="MobiDB-lite"/>
    </source>
</evidence>
<dbReference type="Proteomes" id="UP000054359">
    <property type="component" value="Unassembled WGS sequence"/>
</dbReference>
<evidence type="ECO:0000256" key="2">
    <source>
        <dbReference type="SAM" id="SignalP"/>
    </source>
</evidence>
<feature type="region of interest" description="Disordered" evidence="1">
    <location>
        <begin position="117"/>
        <end position="210"/>
    </location>
</feature>
<dbReference type="OrthoDB" id="6429718at2759"/>
<name>A0A087TJR5_STEMI</name>
<gene>
    <name evidence="3" type="ORF">X975_19568</name>
</gene>
<dbReference type="AlphaFoldDB" id="A0A087TJR5"/>
<evidence type="ECO:0000313" key="4">
    <source>
        <dbReference type="Proteomes" id="UP000054359"/>
    </source>
</evidence>
<feature type="compositionally biased region" description="Polar residues" evidence="1">
    <location>
        <begin position="149"/>
        <end position="159"/>
    </location>
</feature>
<proteinExistence type="predicted"/>
<dbReference type="PROSITE" id="PS51257">
    <property type="entry name" value="PROKAR_LIPOPROTEIN"/>
    <property type="match status" value="1"/>
</dbReference>
<organism evidence="3 4">
    <name type="scientific">Stegodyphus mimosarum</name>
    <name type="common">African social velvet spider</name>
    <dbReference type="NCBI Taxonomy" id="407821"/>
    <lineage>
        <taxon>Eukaryota</taxon>
        <taxon>Metazoa</taxon>
        <taxon>Ecdysozoa</taxon>
        <taxon>Arthropoda</taxon>
        <taxon>Chelicerata</taxon>
        <taxon>Arachnida</taxon>
        <taxon>Araneae</taxon>
        <taxon>Araneomorphae</taxon>
        <taxon>Entelegynae</taxon>
        <taxon>Eresoidea</taxon>
        <taxon>Eresidae</taxon>
        <taxon>Stegodyphus</taxon>
    </lineage>
</organism>
<feature type="compositionally biased region" description="Basic and acidic residues" evidence="1">
    <location>
        <begin position="188"/>
        <end position="197"/>
    </location>
</feature>